<evidence type="ECO:0000256" key="4">
    <source>
        <dbReference type="ARBA" id="ARBA00023054"/>
    </source>
</evidence>
<organism evidence="8 9">
    <name type="scientific">Polypterus senegalus</name>
    <name type="common">Senegal bichir</name>
    <dbReference type="NCBI Taxonomy" id="55291"/>
    <lineage>
        <taxon>Eukaryota</taxon>
        <taxon>Metazoa</taxon>
        <taxon>Chordata</taxon>
        <taxon>Craniata</taxon>
        <taxon>Vertebrata</taxon>
        <taxon>Euteleostomi</taxon>
        <taxon>Actinopterygii</taxon>
        <taxon>Polypteriformes</taxon>
        <taxon>Polypteridae</taxon>
        <taxon>Polypterus</taxon>
    </lineage>
</organism>
<dbReference type="GO" id="GO:0005886">
    <property type="term" value="C:plasma membrane"/>
    <property type="evidence" value="ECO:0007669"/>
    <property type="project" value="UniProtKB-SubCell"/>
</dbReference>
<protein>
    <submittedName>
        <fullName evidence="8">PALM2 protein</fullName>
    </submittedName>
</protein>
<evidence type="ECO:0000313" key="8">
    <source>
        <dbReference type="EMBL" id="KAG2466912.1"/>
    </source>
</evidence>
<accession>A0A8X7XF84</accession>
<dbReference type="EMBL" id="JAATIS010001241">
    <property type="protein sequence ID" value="KAG2466912.1"/>
    <property type="molecule type" value="Genomic_DNA"/>
</dbReference>
<dbReference type="Pfam" id="PF03285">
    <property type="entry name" value="Paralemmin"/>
    <property type="match status" value="1"/>
</dbReference>
<feature type="non-terminal residue" evidence="8">
    <location>
        <position position="197"/>
    </location>
</feature>
<evidence type="ECO:0000256" key="1">
    <source>
        <dbReference type="ARBA" id="ARBA00004342"/>
    </source>
</evidence>
<comment type="caution">
    <text evidence="8">The sequence shown here is derived from an EMBL/GenBank/DDBJ whole genome shotgun (WGS) entry which is preliminary data.</text>
</comment>
<comment type="subcellular location">
    <subcellularLocation>
        <location evidence="1">Cell membrane</location>
        <topology evidence="1">Lipid-anchor</topology>
        <orientation evidence="1">Cytoplasmic side</orientation>
    </subcellularLocation>
</comment>
<dbReference type="PANTHER" id="PTHR10498">
    <property type="entry name" value="PARALEMMIN-RELATED"/>
    <property type="match status" value="1"/>
</dbReference>
<reference evidence="8 9" key="1">
    <citation type="journal article" date="2021" name="Cell">
        <title>Tracing the genetic footprints of vertebrate landing in non-teleost ray-finned fishes.</title>
        <authorList>
            <person name="Bi X."/>
            <person name="Wang K."/>
            <person name="Yang L."/>
            <person name="Pan H."/>
            <person name="Jiang H."/>
            <person name="Wei Q."/>
            <person name="Fang M."/>
            <person name="Yu H."/>
            <person name="Zhu C."/>
            <person name="Cai Y."/>
            <person name="He Y."/>
            <person name="Gan X."/>
            <person name="Zeng H."/>
            <person name="Yu D."/>
            <person name="Zhu Y."/>
            <person name="Jiang H."/>
            <person name="Qiu Q."/>
            <person name="Yang H."/>
            <person name="Zhang Y.E."/>
            <person name="Wang W."/>
            <person name="Zhu M."/>
            <person name="He S."/>
            <person name="Zhang G."/>
        </authorList>
    </citation>
    <scope>NUCLEOTIDE SEQUENCE [LARGE SCALE GENOMIC DNA]</scope>
    <source>
        <strain evidence="8">Bchr_013</strain>
    </source>
</reference>
<evidence type="ECO:0000256" key="7">
    <source>
        <dbReference type="SAM" id="Coils"/>
    </source>
</evidence>
<keyword evidence="9" id="KW-1185">Reference proteome</keyword>
<keyword evidence="4 7" id="KW-0175">Coiled coil</keyword>
<dbReference type="AlphaFoldDB" id="A0A8X7XF84"/>
<evidence type="ECO:0000256" key="5">
    <source>
        <dbReference type="ARBA" id="ARBA00023136"/>
    </source>
</evidence>
<evidence type="ECO:0000256" key="6">
    <source>
        <dbReference type="ARBA" id="ARBA00023288"/>
    </source>
</evidence>
<keyword evidence="2" id="KW-1003">Cell membrane</keyword>
<keyword evidence="5" id="KW-0472">Membrane</keyword>
<proteinExistence type="predicted"/>
<keyword evidence="6" id="KW-0449">Lipoprotein</keyword>
<keyword evidence="3" id="KW-0597">Phosphoprotein</keyword>
<evidence type="ECO:0000256" key="2">
    <source>
        <dbReference type="ARBA" id="ARBA00022475"/>
    </source>
</evidence>
<feature type="coiled-coil region" evidence="7">
    <location>
        <begin position="69"/>
        <end position="103"/>
    </location>
</feature>
<feature type="non-terminal residue" evidence="8">
    <location>
        <position position="1"/>
    </location>
</feature>
<dbReference type="InterPro" id="IPR004965">
    <property type="entry name" value="Paralemmin"/>
</dbReference>
<dbReference type="PANTHER" id="PTHR10498:SF10">
    <property type="entry name" value="PALM2 AND AKAP2 FUSION-RELATED"/>
    <property type="match status" value="1"/>
</dbReference>
<dbReference type="GO" id="GO:0008360">
    <property type="term" value="P:regulation of cell shape"/>
    <property type="evidence" value="ECO:0007669"/>
    <property type="project" value="InterPro"/>
</dbReference>
<dbReference type="Proteomes" id="UP000886611">
    <property type="component" value="Unassembled WGS sequence"/>
</dbReference>
<sequence length="197" mass="23000">MQPAVVTNCLDLRGLEKYLEPLHRFLQGVEELKERVEELGATAAAPVKALKDFVQRLRREAPEMIDAGVQEKRKRQAEIEEKRRQLEDLILQLQHLKSKAMRERWLLQGTPAVTTEEEEFRRKQVEEDELRVKKLEDSIHMLLDIMAGLYTVTVSTVQSGGRTSVFFPVDSRVRQQCVLLLLCSMLVWTEWWIRSWG</sequence>
<evidence type="ECO:0000313" key="9">
    <source>
        <dbReference type="Proteomes" id="UP000886611"/>
    </source>
</evidence>
<evidence type="ECO:0000256" key="3">
    <source>
        <dbReference type="ARBA" id="ARBA00022553"/>
    </source>
</evidence>
<name>A0A8X7XF84_POLSE</name>
<gene>
    <name evidence="8" type="primary">Palm2</name>
    <name evidence="8" type="ORF">GTO96_0021025</name>
</gene>